<name>A0AAV7JLK2_9METZ</name>
<keyword evidence="2" id="KW-1185">Reference proteome</keyword>
<dbReference type="Proteomes" id="UP001165289">
    <property type="component" value="Unassembled WGS sequence"/>
</dbReference>
<comment type="caution">
    <text evidence="1">The sequence shown here is derived from an EMBL/GenBank/DDBJ whole genome shotgun (WGS) entry which is preliminary data.</text>
</comment>
<gene>
    <name evidence="1" type="ORF">LOD99_6763</name>
</gene>
<reference evidence="1 2" key="1">
    <citation type="journal article" date="2023" name="BMC Biol.">
        <title>The compact genome of the sponge Oopsacas minuta (Hexactinellida) is lacking key metazoan core genes.</title>
        <authorList>
            <person name="Santini S."/>
            <person name="Schenkelaars Q."/>
            <person name="Jourda C."/>
            <person name="Duchesne M."/>
            <person name="Belahbib H."/>
            <person name="Rocher C."/>
            <person name="Selva M."/>
            <person name="Riesgo A."/>
            <person name="Vervoort M."/>
            <person name="Leys S.P."/>
            <person name="Kodjabachian L."/>
            <person name="Le Bivic A."/>
            <person name="Borchiellini C."/>
            <person name="Claverie J.M."/>
            <person name="Renard E."/>
        </authorList>
    </citation>
    <scope>NUCLEOTIDE SEQUENCE [LARGE SCALE GENOMIC DNA]</scope>
    <source>
        <strain evidence="1">SPO-2</strain>
    </source>
</reference>
<dbReference type="EMBL" id="JAKMXF010000320">
    <property type="protein sequence ID" value="KAI6649597.1"/>
    <property type="molecule type" value="Genomic_DNA"/>
</dbReference>
<protein>
    <submittedName>
        <fullName evidence="1">Uncharacterized protein</fullName>
    </submittedName>
</protein>
<sequence length="109" mass="12307">MQGTSKLNCETVLITPLGQRNHDVDEYRSEIYHLKTKCKTIANTSQANLRKVFDDSTRDDPHACELSFPRCESSMYRARKTTEPGIPLNASEFCDLIPTTQLGNSSRLV</sequence>
<dbReference type="AlphaFoldDB" id="A0AAV7JLK2"/>
<proteinExistence type="predicted"/>
<accession>A0AAV7JLK2</accession>
<evidence type="ECO:0000313" key="1">
    <source>
        <dbReference type="EMBL" id="KAI6649597.1"/>
    </source>
</evidence>
<evidence type="ECO:0000313" key="2">
    <source>
        <dbReference type="Proteomes" id="UP001165289"/>
    </source>
</evidence>
<organism evidence="1 2">
    <name type="scientific">Oopsacas minuta</name>
    <dbReference type="NCBI Taxonomy" id="111878"/>
    <lineage>
        <taxon>Eukaryota</taxon>
        <taxon>Metazoa</taxon>
        <taxon>Porifera</taxon>
        <taxon>Hexactinellida</taxon>
        <taxon>Hexasterophora</taxon>
        <taxon>Lyssacinosida</taxon>
        <taxon>Leucopsacidae</taxon>
        <taxon>Oopsacas</taxon>
    </lineage>
</organism>